<dbReference type="AlphaFoldDB" id="A0A0B7GWU5"/>
<keyword evidence="1" id="KW-0732">Signal</keyword>
<reference evidence="4" key="1">
    <citation type="submission" date="2015-01" db="EMBL/GenBank/DDBJ databases">
        <authorList>
            <person name="Manzoor Shahid"/>
            <person name="Zubair Saima"/>
        </authorList>
    </citation>
    <scope>NUCLEOTIDE SEQUENCE [LARGE SCALE GENOMIC DNA]</scope>
    <source>
        <strain evidence="4">V1</strain>
    </source>
</reference>
<sequence>MGIKNSRLSNIKKVFMKLFIVCIMGMFSVCAIANEKDENIKEEIMNTNIMYIKVGDRILTASLVDNSSTRALKKMLAEKPLVITMSDYGNFEKVGSLGKTLPRNDESIITKPGDLILYQGNSFVIYYDINSWNFTRLGKIENISQGELKKILGVGSITVTLSLEK</sequence>
<feature type="chain" id="PRO_5002128575" description="Cyclophilin-like domain-containing protein" evidence="1">
    <location>
        <begin position="34"/>
        <end position="165"/>
    </location>
</feature>
<dbReference type="Pfam" id="PF18050">
    <property type="entry name" value="Cyclophil_like2"/>
    <property type="match status" value="1"/>
</dbReference>
<feature type="signal peptide" evidence="1">
    <location>
        <begin position="1"/>
        <end position="33"/>
    </location>
</feature>
<dbReference type="SUPFAM" id="SSF50891">
    <property type="entry name" value="Cyclophilin-like"/>
    <property type="match status" value="1"/>
</dbReference>
<evidence type="ECO:0000256" key="1">
    <source>
        <dbReference type="SAM" id="SignalP"/>
    </source>
</evidence>
<name>A0A0B7GWU5_TREPH</name>
<evidence type="ECO:0000313" key="3">
    <source>
        <dbReference type="EMBL" id="CEM62012.1"/>
    </source>
</evidence>
<gene>
    <name evidence="3" type="ORF">TPHV1_260001</name>
</gene>
<proteinExistence type="predicted"/>
<dbReference type="Proteomes" id="UP000042527">
    <property type="component" value="Unassembled WGS sequence"/>
</dbReference>
<keyword evidence="4" id="KW-1185">Reference proteome</keyword>
<dbReference type="EMBL" id="CDNC01000019">
    <property type="protein sequence ID" value="CEM62012.1"/>
    <property type="molecule type" value="Genomic_DNA"/>
</dbReference>
<dbReference type="InterPro" id="IPR029000">
    <property type="entry name" value="Cyclophilin-like_dom_sf"/>
</dbReference>
<evidence type="ECO:0000259" key="2">
    <source>
        <dbReference type="Pfam" id="PF18050"/>
    </source>
</evidence>
<organism evidence="3 4">
    <name type="scientific">Treponema phagedenis</name>
    <dbReference type="NCBI Taxonomy" id="162"/>
    <lineage>
        <taxon>Bacteria</taxon>
        <taxon>Pseudomonadati</taxon>
        <taxon>Spirochaetota</taxon>
        <taxon>Spirochaetia</taxon>
        <taxon>Spirochaetales</taxon>
        <taxon>Treponemataceae</taxon>
        <taxon>Treponema</taxon>
    </lineage>
</organism>
<dbReference type="Gene3D" id="2.40.100.20">
    <property type="match status" value="1"/>
</dbReference>
<protein>
    <recommendedName>
        <fullName evidence="2">Cyclophilin-like domain-containing protein</fullName>
    </recommendedName>
</protein>
<dbReference type="RefSeq" id="WP_052335780.1">
    <property type="nucleotide sequence ID" value="NZ_CDNC01000019.1"/>
</dbReference>
<accession>A0A0B7GWU5</accession>
<evidence type="ECO:0000313" key="4">
    <source>
        <dbReference type="Proteomes" id="UP000042527"/>
    </source>
</evidence>
<feature type="domain" description="Cyclophilin-like" evidence="2">
    <location>
        <begin position="52"/>
        <end position="161"/>
    </location>
</feature>
<dbReference type="InterPro" id="IPR041183">
    <property type="entry name" value="Cyclophilin-like"/>
</dbReference>